<name>A0A922LB22_DERFA</name>
<organism evidence="1 2">
    <name type="scientific">Dermatophagoides farinae</name>
    <name type="common">American house dust mite</name>
    <dbReference type="NCBI Taxonomy" id="6954"/>
    <lineage>
        <taxon>Eukaryota</taxon>
        <taxon>Metazoa</taxon>
        <taxon>Ecdysozoa</taxon>
        <taxon>Arthropoda</taxon>
        <taxon>Chelicerata</taxon>
        <taxon>Arachnida</taxon>
        <taxon>Acari</taxon>
        <taxon>Acariformes</taxon>
        <taxon>Sarcoptiformes</taxon>
        <taxon>Astigmata</taxon>
        <taxon>Psoroptidia</taxon>
        <taxon>Analgoidea</taxon>
        <taxon>Pyroglyphidae</taxon>
        <taxon>Dermatophagoidinae</taxon>
        <taxon>Dermatophagoides</taxon>
    </lineage>
</organism>
<sequence length="63" mass="7140">METFNKPVRRELCLALNSCIFDNIVTRMVSTLFANTYEAAIVAWPQSFTSASGENQRIDHSDE</sequence>
<accession>A0A922LB22</accession>
<protein>
    <submittedName>
        <fullName evidence="1">Uncharacterized protein</fullName>
    </submittedName>
</protein>
<reference evidence="1" key="2">
    <citation type="journal article" date="2022" name="Res Sq">
        <title>Comparative Genomics Reveals Insights into the Divergent Evolution of Astigmatic Mites and Household Pest Adaptations.</title>
        <authorList>
            <person name="Xiong Q."/>
            <person name="Wan A.T.-Y."/>
            <person name="Liu X.-Y."/>
            <person name="Fung C.S.-H."/>
            <person name="Xiao X."/>
            <person name="Malainual N."/>
            <person name="Hou J."/>
            <person name="Wang L."/>
            <person name="Wang M."/>
            <person name="Yang K."/>
            <person name="Cui Y."/>
            <person name="Leung E."/>
            <person name="Nong W."/>
            <person name="Shin S.-K."/>
            <person name="Au S."/>
            <person name="Jeong K.Y."/>
            <person name="Chew F.T."/>
            <person name="Hui J."/>
            <person name="Leung T.F."/>
            <person name="Tungtrongchitr A."/>
            <person name="Zhong N."/>
            <person name="Liu Z."/>
            <person name="Tsui S."/>
        </authorList>
    </citation>
    <scope>NUCLEOTIDE SEQUENCE</scope>
    <source>
        <strain evidence="1">Derf</strain>
        <tissue evidence="1">Whole organism</tissue>
    </source>
</reference>
<dbReference type="EMBL" id="ASGP02000001">
    <property type="protein sequence ID" value="KAH9529089.1"/>
    <property type="molecule type" value="Genomic_DNA"/>
</dbReference>
<evidence type="ECO:0000313" key="1">
    <source>
        <dbReference type="EMBL" id="KAH9529089.1"/>
    </source>
</evidence>
<keyword evidence="2" id="KW-1185">Reference proteome</keyword>
<dbReference type="Proteomes" id="UP000790347">
    <property type="component" value="Unassembled WGS sequence"/>
</dbReference>
<proteinExistence type="predicted"/>
<reference evidence="1" key="1">
    <citation type="submission" date="2013-05" db="EMBL/GenBank/DDBJ databases">
        <authorList>
            <person name="Yim A.K.Y."/>
            <person name="Chan T.F."/>
            <person name="Ji K.M."/>
            <person name="Liu X.Y."/>
            <person name="Zhou J.W."/>
            <person name="Li R.Q."/>
            <person name="Yang K.Y."/>
            <person name="Li J."/>
            <person name="Li M."/>
            <person name="Law P.T.W."/>
            <person name="Wu Y.L."/>
            <person name="Cai Z.L."/>
            <person name="Qin H."/>
            <person name="Bao Y."/>
            <person name="Leung R.K.K."/>
            <person name="Ng P.K.S."/>
            <person name="Zou J."/>
            <person name="Zhong X.J."/>
            <person name="Ran P.X."/>
            <person name="Zhong N.S."/>
            <person name="Liu Z.G."/>
            <person name="Tsui S.K.W."/>
        </authorList>
    </citation>
    <scope>NUCLEOTIDE SEQUENCE</scope>
    <source>
        <strain evidence="1">Derf</strain>
        <tissue evidence="1">Whole organism</tissue>
    </source>
</reference>
<gene>
    <name evidence="1" type="ORF">DERF_002998</name>
</gene>
<comment type="caution">
    <text evidence="1">The sequence shown here is derived from an EMBL/GenBank/DDBJ whole genome shotgun (WGS) entry which is preliminary data.</text>
</comment>
<dbReference type="AlphaFoldDB" id="A0A922LB22"/>
<evidence type="ECO:0000313" key="2">
    <source>
        <dbReference type="Proteomes" id="UP000790347"/>
    </source>
</evidence>